<evidence type="ECO:0000313" key="3">
    <source>
        <dbReference type="Proteomes" id="UP001153069"/>
    </source>
</evidence>
<dbReference type="EMBL" id="CAICTM010003513">
    <property type="protein sequence ID" value="CAB9531414.1"/>
    <property type="molecule type" value="Genomic_DNA"/>
</dbReference>
<feature type="region of interest" description="Disordered" evidence="1">
    <location>
        <begin position="1"/>
        <end position="55"/>
    </location>
</feature>
<reference evidence="2" key="1">
    <citation type="submission" date="2020-06" db="EMBL/GenBank/DDBJ databases">
        <authorList>
            <consortium name="Plant Systems Biology data submission"/>
        </authorList>
    </citation>
    <scope>NUCLEOTIDE SEQUENCE</scope>
    <source>
        <strain evidence="2">D6</strain>
    </source>
</reference>
<accession>A0A9N8F4B9</accession>
<organism evidence="2 3">
    <name type="scientific">Seminavis robusta</name>
    <dbReference type="NCBI Taxonomy" id="568900"/>
    <lineage>
        <taxon>Eukaryota</taxon>
        <taxon>Sar</taxon>
        <taxon>Stramenopiles</taxon>
        <taxon>Ochrophyta</taxon>
        <taxon>Bacillariophyta</taxon>
        <taxon>Bacillariophyceae</taxon>
        <taxon>Bacillariophycidae</taxon>
        <taxon>Naviculales</taxon>
        <taxon>Naviculaceae</taxon>
        <taxon>Seminavis</taxon>
    </lineage>
</organism>
<dbReference type="Proteomes" id="UP001153069">
    <property type="component" value="Unassembled WGS sequence"/>
</dbReference>
<feature type="region of interest" description="Disordered" evidence="1">
    <location>
        <begin position="98"/>
        <end position="118"/>
    </location>
</feature>
<feature type="compositionally biased region" description="Polar residues" evidence="1">
    <location>
        <begin position="177"/>
        <end position="197"/>
    </location>
</feature>
<proteinExistence type="predicted"/>
<protein>
    <submittedName>
        <fullName evidence="2">Uncharacterized protein</fullName>
    </submittedName>
</protein>
<feature type="compositionally biased region" description="Polar residues" evidence="1">
    <location>
        <begin position="37"/>
        <end position="55"/>
    </location>
</feature>
<dbReference type="AlphaFoldDB" id="A0A9N8F4B9"/>
<evidence type="ECO:0000256" key="1">
    <source>
        <dbReference type="SAM" id="MobiDB-lite"/>
    </source>
</evidence>
<name>A0A9N8F4B9_9STRA</name>
<comment type="caution">
    <text evidence="2">The sequence shown here is derived from an EMBL/GenBank/DDBJ whole genome shotgun (WGS) entry which is preliminary data.</text>
</comment>
<feature type="compositionally biased region" description="Polar residues" evidence="1">
    <location>
        <begin position="204"/>
        <end position="224"/>
    </location>
</feature>
<sequence>MLEGNGEPRAKRARTEDAPVDPPALSSVAEARMETNAVASLPTTTATSTGIVNTPSAVRRNTAAAAATTTIPTTGTDLGDFRLVENDPDTQNALLLSLADLNPGTTNDGRGVPDDERDPDAQEAILQSLAAVGNNNDDDEEGGGGGDQQSVAATETAQVAGQGNCGEGRSSPDETRASSTIEIGLPSGSQSAATGGSNLEEESSATPGTHRQSAVSVGGSSLPNIQGREEDKEAAPVTMIEVAMVHSAILQAIPFHGEGSANSPLLLDNDMELVEGNENELLEMQRLLETEILANTSIGRTRA</sequence>
<feature type="compositionally biased region" description="Basic and acidic residues" evidence="1">
    <location>
        <begin position="1"/>
        <end position="17"/>
    </location>
</feature>
<keyword evidence="3" id="KW-1185">Reference proteome</keyword>
<evidence type="ECO:0000313" key="2">
    <source>
        <dbReference type="EMBL" id="CAB9531414.1"/>
    </source>
</evidence>
<gene>
    <name evidence="2" type="ORF">SEMRO_3515_G348790.1</name>
</gene>
<feature type="region of interest" description="Disordered" evidence="1">
    <location>
        <begin position="158"/>
        <end position="230"/>
    </location>
</feature>